<reference evidence="2" key="1">
    <citation type="journal article" date="2018" name="Nat. Microbiol.">
        <title>Leveraging single-cell genomics to expand the fungal tree of life.</title>
        <authorList>
            <person name="Ahrendt S.R."/>
            <person name="Quandt C.A."/>
            <person name="Ciobanu D."/>
            <person name="Clum A."/>
            <person name="Salamov A."/>
            <person name="Andreopoulos B."/>
            <person name="Cheng J.F."/>
            <person name="Woyke T."/>
            <person name="Pelin A."/>
            <person name="Henrissat B."/>
            <person name="Reynolds N.K."/>
            <person name="Benny G.L."/>
            <person name="Smith M.E."/>
            <person name="James T.Y."/>
            <person name="Grigoriev I.V."/>
        </authorList>
    </citation>
    <scope>NUCLEOTIDE SEQUENCE [LARGE SCALE GENOMIC DNA]</scope>
    <source>
        <strain evidence="2">ATCC 52028</strain>
    </source>
</reference>
<gene>
    <name evidence="1" type="ORF">CAUPRSCDRAFT_12089</name>
</gene>
<name>A0A4P9WVP7_9FUNG</name>
<dbReference type="EMBL" id="ML010211">
    <property type="protein sequence ID" value="RKO96218.1"/>
    <property type="molecule type" value="Genomic_DNA"/>
</dbReference>
<organism evidence="1 2">
    <name type="scientific">Caulochytrium protostelioides</name>
    <dbReference type="NCBI Taxonomy" id="1555241"/>
    <lineage>
        <taxon>Eukaryota</taxon>
        <taxon>Fungi</taxon>
        <taxon>Fungi incertae sedis</taxon>
        <taxon>Chytridiomycota</taxon>
        <taxon>Chytridiomycota incertae sedis</taxon>
        <taxon>Chytridiomycetes</taxon>
        <taxon>Caulochytriales</taxon>
        <taxon>Caulochytriaceae</taxon>
        <taxon>Caulochytrium</taxon>
    </lineage>
</organism>
<evidence type="ECO:0000313" key="2">
    <source>
        <dbReference type="Proteomes" id="UP000268535"/>
    </source>
</evidence>
<dbReference type="AlphaFoldDB" id="A0A4P9WVP7"/>
<proteinExistence type="predicted"/>
<accession>A0A4P9WVP7</accession>
<dbReference type="Proteomes" id="UP000268535">
    <property type="component" value="Unassembled WGS sequence"/>
</dbReference>
<sequence length="164" mass="17980">MLPCVRAALLPCGDAAMAAWCVVPGSPFYSLCTPLRHEQIFTKIPLENLLAGWPSEHSAPGNGNNGRAMGRGRRFIDGDIVYMTNSLTLAPYPPGCPQGDRCFIVVGYGAHQWLQEGWPHNAAQRPWAPRGRHSAYAATVRHRSVRAKRSPAYTDDPGTDVFTH</sequence>
<evidence type="ECO:0000313" key="1">
    <source>
        <dbReference type="EMBL" id="RKO96218.1"/>
    </source>
</evidence>
<protein>
    <submittedName>
        <fullName evidence="1">Uncharacterized protein</fullName>
    </submittedName>
</protein>